<dbReference type="AlphaFoldDB" id="A0A0P1B928"/>
<feature type="compositionally biased region" description="Polar residues" evidence="1">
    <location>
        <begin position="69"/>
        <end position="81"/>
    </location>
</feature>
<dbReference type="Proteomes" id="UP000054845">
    <property type="component" value="Unassembled WGS sequence"/>
</dbReference>
<feature type="compositionally biased region" description="Basic and acidic residues" evidence="1">
    <location>
        <begin position="47"/>
        <end position="58"/>
    </location>
</feature>
<proteinExistence type="predicted"/>
<dbReference type="GO" id="GO:0000127">
    <property type="term" value="C:transcription factor TFIIIC complex"/>
    <property type="evidence" value="ECO:0007669"/>
    <property type="project" value="InterPro"/>
</dbReference>
<feature type="compositionally biased region" description="Polar residues" evidence="1">
    <location>
        <begin position="254"/>
        <end position="283"/>
    </location>
</feature>
<feature type="compositionally biased region" description="Basic and acidic residues" evidence="1">
    <location>
        <begin position="88"/>
        <end position="102"/>
    </location>
</feature>
<dbReference type="STRING" id="401625.A0A0P1B928"/>
<dbReference type="Pfam" id="PF12660">
    <property type="entry name" value="zf-TFIIIC"/>
    <property type="match status" value="1"/>
</dbReference>
<organism evidence="3 4">
    <name type="scientific">Ceraceosorus bombacis</name>
    <dbReference type="NCBI Taxonomy" id="401625"/>
    <lineage>
        <taxon>Eukaryota</taxon>
        <taxon>Fungi</taxon>
        <taxon>Dikarya</taxon>
        <taxon>Basidiomycota</taxon>
        <taxon>Ustilaginomycotina</taxon>
        <taxon>Exobasidiomycetes</taxon>
        <taxon>Ceraceosorales</taxon>
        <taxon>Ceraceosoraceae</taxon>
        <taxon>Ceraceosorus</taxon>
    </lineage>
</organism>
<dbReference type="GO" id="GO:0004402">
    <property type="term" value="F:histone acetyltransferase activity"/>
    <property type="evidence" value="ECO:0007669"/>
    <property type="project" value="InterPro"/>
</dbReference>
<reference evidence="3 4" key="1">
    <citation type="submission" date="2014-09" db="EMBL/GenBank/DDBJ databases">
        <authorList>
            <person name="Magalhaes I.L.F."/>
            <person name="Oliveira U."/>
            <person name="Santos F.R."/>
            <person name="Vidigal T.H.D.A."/>
            <person name="Brescovit A.D."/>
            <person name="Santos A.J."/>
        </authorList>
    </citation>
    <scope>NUCLEOTIDE SEQUENCE [LARGE SCALE GENOMIC DNA]</scope>
</reference>
<dbReference type="EMBL" id="CCYA01000118">
    <property type="protein sequence ID" value="CEH12160.1"/>
    <property type="molecule type" value="Genomic_DNA"/>
</dbReference>
<evidence type="ECO:0000259" key="2">
    <source>
        <dbReference type="Pfam" id="PF12660"/>
    </source>
</evidence>
<feature type="domain" description="Transcription factor IIIC putative zinc-finger" evidence="2">
    <location>
        <begin position="1008"/>
        <end position="1092"/>
    </location>
</feature>
<evidence type="ECO:0000313" key="3">
    <source>
        <dbReference type="EMBL" id="CEH12160.1"/>
    </source>
</evidence>
<feature type="region of interest" description="Disordered" evidence="1">
    <location>
        <begin position="1"/>
        <end position="283"/>
    </location>
</feature>
<evidence type="ECO:0000256" key="1">
    <source>
        <dbReference type="SAM" id="MobiDB-lite"/>
    </source>
</evidence>
<accession>A0A0P1B928</accession>
<name>A0A0P1B928_9BASI</name>
<feature type="compositionally biased region" description="Low complexity" evidence="1">
    <location>
        <begin position="237"/>
        <end position="251"/>
    </location>
</feature>
<feature type="compositionally biased region" description="Low complexity" evidence="1">
    <location>
        <begin position="213"/>
        <end position="226"/>
    </location>
</feature>
<dbReference type="InterPro" id="IPR024764">
    <property type="entry name" value="TFIIIC_Znf"/>
</dbReference>
<protein>
    <recommendedName>
        <fullName evidence="2">Transcription factor IIIC putative zinc-finger domain-containing protein</fullName>
    </recommendedName>
</protein>
<keyword evidence="4" id="KW-1185">Reference proteome</keyword>
<dbReference type="PANTHER" id="PTHR15496:SF2">
    <property type="entry name" value="GENERAL TRANSCRIPTION FACTOR 3C POLYPEPTIDE 4"/>
    <property type="match status" value="1"/>
</dbReference>
<sequence length="1097" mass="117814">MVPTSDVPRTWPPPRRGQRSRPTQSSQAIPVPLRASSTSSSQSGAAPHERTPKGKGRESSFFVELPGGSISSRSPFSGTLRQESSGSEQEHEQRAWRDGREGDEGEATDVELQRIAALEVVEQADSKAQDGPTSDAEPPARVTRPKPPPARSSRRAKLAESAEQGARAQTESPPAAVETSRGRGTSPLQSTRSFPRPPPGRPVRSNATRGRVSAAAGPSSGTGSEAYPEFMDVDQSGAWGAAPAHGPGLAGTVASPSAQSRSTAQGSQGKMSLSQRQVETWSVTSSEAMEIDNELRGMPESLSHAPRGTPRSARTALKTPVKSRTPVKRANWPEEKRLACVRLIGAPDSGSLAVSSFGCVAITTAKVIHIITPSVAFATAQKPNLTMFTPGTMEDLSGELSSAFYSSIEVSGVVTMMQERSQSADSMDARNAFTHDYMLGHPGSGLPVWRKVAWCPALLGDQGGPVLAIQTAAMDLYLFEPRPGSFPGSMVYKERLQAPETKVKFERRRRQAMLNEQISDMAWLDISFGETATRTCRSAYLVGSSRSGKLHVWRCNQSGPAAFLLQASVADFPIDYVIASKCKMSSDGTQSAIVAVLYCGILDFVVFAVDTTGTVSLERIADAARALNVGISQPTWLDDVYLYFATPGAIMRCLPEASSEVEIALLGEVEDDQPGEAMSPCVQLELQDSGMIHITLKDGNHYILCSSDFKASDEDASVVLPACSLVSPFSSAAQETAIDLQRRYEFHQGLVGYASQAGAGGGARLRFALHRANELGFFRHSMEGAVNFTLVLSGEALSTKLSPEESAQAALASAFAFCDESEQLHSIIRLSPFCALLGSSPRRSALISAGVDVALSAAQNLLREDDSQAAEDEKRVVALRAVNLLFLKMKNEKPLPADLQLAVDHATQRINLTLQSSHVLAQLEAAHSHIQGHDAQNLGDSTSEDLMFCQRLVAAVYLAERDEQGSAVFKRMENLAWKLLRSMYPVEKVAETARDALRADAREHLSVQCGESCPACDADVPLVAIGGDGVTRCRTGHIWSRCSITWKLLGEARSKTCVGCNRKAYPISLDEGGSELLNQALRIFKHCITCGAPWTIS</sequence>
<dbReference type="InterPro" id="IPR044230">
    <property type="entry name" value="GTF3C4"/>
</dbReference>
<dbReference type="GO" id="GO:0006384">
    <property type="term" value="P:transcription initiation at RNA polymerase III promoter"/>
    <property type="evidence" value="ECO:0007669"/>
    <property type="project" value="InterPro"/>
</dbReference>
<dbReference type="OrthoDB" id="3361106at2759"/>
<feature type="region of interest" description="Disordered" evidence="1">
    <location>
        <begin position="297"/>
        <end position="328"/>
    </location>
</feature>
<feature type="compositionally biased region" description="Polar residues" evidence="1">
    <location>
        <begin position="182"/>
        <end position="193"/>
    </location>
</feature>
<dbReference type="PANTHER" id="PTHR15496">
    <property type="entry name" value="GENERAL TRANSCRIPTION FACTOR 3C POLYPEPTIDE 4 FAMILY"/>
    <property type="match status" value="1"/>
</dbReference>
<evidence type="ECO:0000313" key="4">
    <source>
        <dbReference type="Proteomes" id="UP000054845"/>
    </source>
</evidence>